<proteinExistence type="predicted"/>
<dbReference type="AlphaFoldDB" id="A0A645DSV0"/>
<reference evidence="1" key="1">
    <citation type="submission" date="2019-08" db="EMBL/GenBank/DDBJ databases">
        <authorList>
            <person name="Kucharzyk K."/>
            <person name="Murdoch R.W."/>
            <person name="Higgins S."/>
            <person name="Loffler F."/>
        </authorList>
    </citation>
    <scope>NUCLEOTIDE SEQUENCE</scope>
</reference>
<protein>
    <submittedName>
        <fullName evidence="1">Uncharacterized protein</fullName>
    </submittedName>
</protein>
<gene>
    <name evidence="1" type="ORF">SDC9_139480</name>
</gene>
<evidence type="ECO:0000313" key="1">
    <source>
        <dbReference type="EMBL" id="MPM92345.1"/>
    </source>
</evidence>
<name>A0A645DSV0_9ZZZZ</name>
<dbReference type="EMBL" id="VSSQ01039296">
    <property type="protein sequence ID" value="MPM92345.1"/>
    <property type="molecule type" value="Genomic_DNA"/>
</dbReference>
<comment type="caution">
    <text evidence="1">The sequence shown here is derived from an EMBL/GenBank/DDBJ whole genome shotgun (WGS) entry which is preliminary data.</text>
</comment>
<sequence length="81" mass="9013">MGGGGKTSDRTADTAIKKAQLERDISIIEQSAIEADSEIYQYIITNVVDGIPYQHLGAPCSSSTFKRRKKFFFILLDNKKS</sequence>
<organism evidence="1">
    <name type="scientific">bioreactor metagenome</name>
    <dbReference type="NCBI Taxonomy" id="1076179"/>
    <lineage>
        <taxon>unclassified sequences</taxon>
        <taxon>metagenomes</taxon>
        <taxon>ecological metagenomes</taxon>
    </lineage>
</organism>
<accession>A0A645DSV0</accession>